<evidence type="ECO:0000256" key="1">
    <source>
        <dbReference type="SAM" id="MobiDB-lite"/>
    </source>
</evidence>
<feature type="compositionally biased region" description="Low complexity" evidence="1">
    <location>
        <begin position="305"/>
        <end position="316"/>
    </location>
</feature>
<dbReference type="Proteomes" id="UP000193218">
    <property type="component" value="Unassembled WGS sequence"/>
</dbReference>
<feature type="region of interest" description="Disordered" evidence="1">
    <location>
        <begin position="304"/>
        <end position="335"/>
    </location>
</feature>
<feature type="region of interest" description="Disordered" evidence="1">
    <location>
        <begin position="1"/>
        <end position="58"/>
    </location>
</feature>
<gene>
    <name evidence="2" type="ORF">BD324DRAFT_389912</name>
</gene>
<feature type="compositionally biased region" description="Basic and acidic residues" evidence="1">
    <location>
        <begin position="161"/>
        <end position="178"/>
    </location>
</feature>
<dbReference type="InParanoid" id="A0A1Y1UJD6"/>
<dbReference type="AlphaFoldDB" id="A0A1Y1UJD6"/>
<evidence type="ECO:0000313" key="3">
    <source>
        <dbReference type="Proteomes" id="UP000193218"/>
    </source>
</evidence>
<comment type="caution">
    <text evidence="2">The sequence shown here is derived from an EMBL/GenBank/DDBJ whole genome shotgun (WGS) entry which is preliminary data.</text>
</comment>
<feature type="compositionally biased region" description="Polar residues" evidence="1">
    <location>
        <begin position="227"/>
        <end position="247"/>
    </location>
</feature>
<feature type="region of interest" description="Disordered" evidence="1">
    <location>
        <begin position="84"/>
        <end position="268"/>
    </location>
</feature>
<protein>
    <submittedName>
        <fullName evidence="2">Uncharacterized protein</fullName>
    </submittedName>
</protein>
<feature type="compositionally biased region" description="Basic and acidic residues" evidence="1">
    <location>
        <begin position="88"/>
        <end position="101"/>
    </location>
</feature>
<feature type="compositionally biased region" description="Low complexity" evidence="1">
    <location>
        <begin position="42"/>
        <end position="51"/>
    </location>
</feature>
<feature type="compositionally biased region" description="Polar residues" evidence="1">
    <location>
        <begin position="181"/>
        <end position="194"/>
    </location>
</feature>
<feature type="compositionally biased region" description="Low complexity" evidence="1">
    <location>
        <begin position="195"/>
        <end position="209"/>
    </location>
</feature>
<dbReference type="GeneID" id="33554466"/>
<sequence length="335" mass="36769">MTAVQPSPTALYFPHSSQVPHRRPTLSCKPQYQRRPSIHLHQQAQSQPSAPCSRNESISAWQSALLSPSPSPPLVDIRYSTMVPVPEASRKPSEDIVKREYFSPPVYRSPPPLPRLDTATRVNESQETRGPFSNTSTPLRKVRTTPTNGHGFYPTPVSVTERPDAARASGDSRMDHDLPLQYQSASSASQNPTRQAQPPQQQQHQQQHPMYRSPALSPDRPAFFDAHTQQGFPGNLRSTFSPRQTPYLSAHRADSPGPGPQPYATHRPKLSIHPYAPPVNPDARYHSAGASRLALPFGQLTDFYGSPGSAISPGGIKAPLKRGESRSSRGSTLCS</sequence>
<keyword evidence="3" id="KW-1185">Reference proteome</keyword>
<dbReference type="EMBL" id="NBSH01000005">
    <property type="protein sequence ID" value="ORX37657.1"/>
    <property type="molecule type" value="Genomic_DNA"/>
</dbReference>
<name>A0A1Y1UJD6_9TREE</name>
<organism evidence="2 3">
    <name type="scientific">Kockovaella imperatae</name>
    <dbReference type="NCBI Taxonomy" id="4999"/>
    <lineage>
        <taxon>Eukaryota</taxon>
        <taxon>Fungi</taxon>
        <taxon>Dikarya</taxon>
        <taxon>Basidiomycota</taxon>
        <taxon>Agaricomycotina</taxon>
        <taxon>Tremellomycetes</taxon>
        <taxon>Tremellales</taxon>
        <taxon>Cuniculitremaceae</taxon>
        <taxon>Kockovaella</taxon>
    </lineage>
</organism>
<accession>A0A1Y1UJD6</accession>
<dbReference type="RefSeq" id="XP_021871644.1">
    <property type="nucleotide sequence ID" value="XM_022012658.1"/>
</dbReference>
<proteinExistence type="predicted"/>
<feature type="compositionally biased region" description="Polar residues" evidence="1">
    <location>
        <begin position="131"/>
        <end position="148"/>
    </location>
</feature>
<evidence type="ECO:0000313" key="2">
    <source>
        <dbReference type="EMBL" id="ORX37657.1"/>
    </source>
</evidence>
<reference evidence="2 3" key="1">
    <citation type="submission" date="2017-03" db="EMBL/GenBank/DDBJ databases">
        <title>Widespread Adenine N6-methylation of Active Genes in Fungi.</title>
        <authorList>
            <consortium name="DOE Joint Genome Institute"/>
            <person name="Mondo S.J."/>
            <person name="Dannebaum R.O."/>
            <person name="Kuo R.C."/>
            <person name="Louie K.B."/>
            <person name="Bewick A.J."/>
            <person name="Labutti K."/>
            <person name="Haridas S."/>
            <person name="Kuo A."/>
            <person name="Salamov A."/>
            <person name="Ahrendt S.R."/>
            <person name="Lau R."/>
            <person name="Bowen B.P."/>
            <person name="Lipzen A."/>
            <person name="Sullivan W."/>
            <person name="Andreopoulos W.B."/>
            <person name="Clum A."/>
            <person name="Lindquist E."/>
            <person name="Daum C."/>
            <person name="Northen T.R."/>
            <person name="Ramamoorthy G."/>
            <person name="Schmitz R.J."/>
            <person name="Gryganskyi A."/>
            <person name="Culley D."/>
            <person name="Magnuson J."/>
            <person name="James T.Y."/>
            <person name="O'Malley M.A."/>
            <person name="Stajich J.E."/>
            <person name="Spatafora J.W."/>
            <person name="Visel A."/>
            <person name="Grigoriev I.V."/>
        </authorList>
    </citation>
    <scope>NUCLEOTIDE SEQUENCE [LARGE SCALE GENOMIC DNA]</scope>
    <source>
        <strain evidence="2 3">NRRL Y-17943</strain>
    </source>
</reference>